<evidence type="ECO:0000256" key="1">
    <source>
        <dbReference type="SAM" id="Phobius"/>
    </source>
</evidence>
<name>E7D1Z2_LATHE</name>
<dbReference type="GO" id="GO:0006122">
    <property type="term" value="P:mitochondrial electron transport, ubiquinol to cytochrome c"/>
    <property type="evidence" value="ECO:0007669"/>
    <property type="project" value="InterPro"/>
</dbReference>
<dbReference type="EMBL" id="HQ006096">
    <property type="protein sequence ID" value="ADV40386.1"/>
    <property type="molecule type" value="mRNA"/>
</dbReference>
<dbReference type="PANTHER" id="PTHR15420">
    <property type="entry name" value="UBIQUINOL-CYTOCHROME C REDUCTASE COMPLEX 6.4 KD PROTEIN"/>
    <property type="match status" value="1"/>
</dbReference>
<dbReference type="Gene3D" id="1.20.5.220">
    <property type="match status" value="1"/>
</dbReference>
<dbReference type="AlphaFoldDB" id="E7D1Z2"/>
<keyword evidence="1" id="KW-0472">Membrane</keyword>
<feature type="transmembrane region" description="Helical" evidence="1">
    <location>
        <begin position="21"/>
        <end position="41"/>
    </location>
</feature>
<proteinExistence type="evidence at transcript level"/>
<organism evidence="2">
    <name type="scientific">Latrodectus hesperus</name>
    <name type="common">Western black widow spider</name>
    <dbReference type="NCBI Taxonomy" id="256737"/>
    <lineage>
        <taxon>Eukaryota</taxon>
        <taxon>Metazoa</taxon>
        <taxon>Ecdysozoa</taxon>
        <taxon>Arthropoda</taxon>
        <taxon>Chelicerata</taxon>
        <taxon>Arachnida</taxon>
        <taxon>Araneae</taxon>
        <taxon>Araneomorphae</taxon>
        <taxon>Entelegynae</taxon>
        <taxon>Araneoidea</taxon>
        <taxon>Theridiidae</taxon>
        <taxon>Latrodectus</taxon>
    </lineage>
</organism>
<dbReference type="Pfam" id="PF08997">
    <property type="entry name" value="UCR_6-4kD"/>
    <property type="match status" value="1"/>
</dbReference>
<dbReference type="GO" id="GO:0005743">
    <property type="term" value="C:mitochondrial inner membrane"/>
    <property type="evidence" value="ECO:0007669"/>
    <property type="project" value="TreeGrafter"/>
</dbReference>
<keyword evidence="1" id="KW-0812">Transmembrane</keyword>
<protein>
    <recommendedName>
        <fullName evidence="3">Cytochrome b-c1 complex subunit 10</fullName>
    </recommendedName>
</protein>
<reference evidence="2" key="1">
    <citation type="submission" date="2010-07" db="EMBL/GenBank/DDBJ databases">
        <title>Identification of Proteins Involved in Black Widow Spider Wrapping Silk Fibers.</title>
        <authorList>
            <person name="Nguyen A."/>
            <person name="Verduzco A."/>
            <person name="Vierra C."/>
        </authorList>
    </citation>
    <scope>NUCLEOTIDE SEQUENCE</scope>
</reference>
<accession>E7D1Z2</accession>
<keyword evidence="1" id="KW-1133">Transmembrane helix</keyword>
<dbReference type="InterPro" id="IPR015089">
    <property type="entry name" value="UQCR"/>
</dbReference>
<evidence type="ECO:0000313" key="2">
    <source>
        <dbReference type="EMBL" id="ADV40386.1"/>
    </source>
</evidence>
<sequence length="56" mass="6353">MLTKLIGKHYIDMAKAWSKTGVTLGATAGLAFLFVTDWKLIAQYIPIYNTKFKEDE</sequence>
<dbReference type="PANTHER" id="PTHR15420:SF2">
    <property type="entry name" value="CYTOCHROME B-C1 COMPLEX SUBUNIT 10"/>
    <property type="match status" value="1"/>
</dbReference>
<dbReference type="SUPFAM" id="SSF81518">
    <property type="entry name" value="Subunit XI (6.4 kDa protein) of cytochrome bc1 complex (Ubiquinol-cytochrome c reductase)"/>
    <property type="match status" value="1"/>
</dbReference>
<dbReference type="InterPro" id="IPR029027">
    <property type="entry name" value="Single_a-helix_sf"/>
</dbReference>
<evidence type="ECO:0008006" key="3">
    <source>
        <dbReference type="Google" id="ProtNLM"/>
    </source>
</evidence>